<name>A0A9Y1FLL9_9ARCH</name>
<keyword evidence="1" id="KW-0802">TPR repeat</keyword>
<evidence type="ECO:0000313" key="3">
    <source>
        <dbReference type="EMBL" id="UJG41485.1"/>
    </source>
</evidence>
<dbReference type="InterPro" id="IPR011990">
    <property type="entry name" value="TPR-like_helical_dom_sf"/>
</dbReference>
<dbReference type="Proteomes" id="UP001201020">
    <property type="component" value="Chromosome"/>
</dbReference>
<accession>A0A9Y1FLL9</accession>
<dbReference type="AlphaFoldDB" id="A0A9Y1FLL9"/>
<dbReference type="SUPFAM" id="SSF81901">
    <property type="entry name" value="HCP-like"/>
    <property type="match status" value="1"/>
</dbReference>
<sequence>MQFLAPFSIRHSKILDQDTLEQLKNALSNIKGKNILVEFTRNFSTLLKNKEKDKDFTNLALDIFFSIEDYEKILEYSSPLYAAEYYFYRALAFYKLNQFNKIASLKLQFEMKFERALDLPRNRLILAFLDLFITLKENPEEVDLKLEEIGAFLDSQDEEFKSKFWVIIVFSYYSELLFIRDHLNKTEEIARLILSYSLQNQDPYLQSNALILLSSIYIRKGEFRKAKQMIKSSLVPVNQTGELTNKAKILNNLLLLDLAKMDYLKAVDRISKMKELKISDTKRKELEILELKLKIHLKLENNIEEKINEITSDLEKEDEFYQDILLLQCWYSLKKKNYDEAKKTIEEHLKLTENNLSSLLKNRYYYGLYHKEVEDYEKAFSDFEEVIELSKKDYKIELLVKSLMHFLDLAFSNNNEKYSLSEIIQKINILEETSTKQFIPKLQVDALMIKMIFTLLNSTEIDIMEDWENAMKKVHKFRYIDRVKQLNIIRSCSENNSENNNIYQLEELFKEIIQPYECFFFIKKPKKEEG</sequence>
<dbReference type="Gene3D" id="1.25.40.10">
    <property type="entry name" value="Tetratricopeptide repeat domain"/>
    <property type="match status" value="2"/>
</dbReference>
<gene>
    <name evidence="3" type="ORF">K9W45_03240</name>
</gene>
<dbReference type="InterPro" id="IPR019734">
    <property type="entry name" value="TPR_rpt"/>
</dbReference>
<proteinExistence type="predicted"/>
<dbReference type="PROSITE" id="PS50005">
    <property type="entry name" value="TPR"/>
    <property type="match status" value="1"/>
</dbReference>
<keyword evidence="2" id="KW-0175">Coiled coil</keyword>
<organism evidence="3">
    <name type="scientific">Candidatus Heimdallarchaeum aukensis</name>
    <dbReference type="NCBI Taxonomy" id="2876573"/>
    <lineage>
        <taxon>Archaea</taxon>
        <taxon>Promethearchaeati</taxon>
        <taxon>Candidatus Heimdallarchaeota</taxon>
        <taxon>Candidatus Heimdallarchaeia (ex Rinke et al. 2021) (nom. nud.)</taxon>
        <taxon>Candidatus Heimdallarchaeales</taxon>
        <taxon>Candidatus Heimdallarchaeaceae</taxon>
        <taxon>Candidatus Heimdallarchaeum</taxon>
    </lineage>
</organism>
<evidence type="ECO:0008006" key="4">
    <source>
        <dbReference type="Google" id="ProtNLM"/>
    </source>
</evidence>
<evidence type="ECO:0000256" key="1">
    <source>
        <dbReference type="PROSITE-ProRule" id="PRU00339"/>
    </source>
</evidence>
<feature type="repeat" description="TPR" evidence="1">
    <location>
        <begin position="360"/>
        <end position="393"/>
    </location>
</feature>
<evidence type="ECO:0000256" key="2">
    <source>
        <dbReference type="SAM" id="Coils"/>
    </source>
</evidence>
<reference evidence="3" key="1">
    <citation type="journal article" date="2022" name="Nat. Microbiol.">
        <title>Unique mobile elements and scalable gene flow at the prokaryote-eukaryote boundary revealed by circularized Asgard archaea genomes.</title>
        <authorList>
            <person name="Wu F."/>
            <person name="Speth D.R."/>
            <person name="Philosof A."/>
            <person name="Cremiere A."/>
            <person name="Narayanan A."/>
            <person name="Barco R.A."/>
            <person name="Connon S.A."/>
            <person name="Amend J.P."/>
            <person name="Antoshechkin I.A."/>
            <person name="Orphan V.J."/>
        </authorList>
    </citation>
    <scope>NUCLEOTIDE SEQUENCE</scope>
    <source>
        <strain evidence="3">PM71</strain>
    </source>
</reference>
<feature type="coiled-coil region" evidence="2">
    <location>
        <begin position="335"/>
        <end position="362"/>
    </location>
</feature>
<protein>
    <recommendedName>
        <fullName evidence="4">Tetratricopeptide repeat protein</fullName>
    </recommendedName>
</protein>
<dbReference type="EMBL" id="CP084166">
    <property type="protein sequence ID" value="UJG41485.1"/>
    <property type="molecule type" value="Genomic_DNA"/>
</dbReference>